<comment type="pathway">
    <text evidence="10">Carbohydrate degradation.</text>
</comment>
<evidence type="ECO:0000256" key="12">
    <source>
        <dbReference type="PIRSR" id="PIRSR001461-1"/>
    </source>
</evidence>
<dbReference type="GO" id="GO:0019323">
    <property type="term" value="P:pentose catabolic process"/>
    <property type="evidence" value="ECO:0007669"/>
    <property type="project" value="UniProtKB-UniRule"/>
</dbReference>
<comment type="cofactor">
    <cofactor evidence="3">
        <name>Co(2+)</name>
        <dbReference type="ChEBI" id="CHEBI:48828"/>
    </cofactor>
</comment>
<dbReference type="PIRSF" id="PIRSF001461">
    <property type="entry name" value="RPE"/>
    <property type="match status" value="1"/>
</dbReference>
<keyword evidence="13" id="KW-0464">Manganese</keyword>
<dbReference type="NCBIfam" id="NF004076">
    <property type="entry name" value="PRK05581.1-4"/>
    <property type="match status" value="1"/>
</dbReference>
<dbReference type="InterPro" id="IPR026019">
    <property type="entry name" value="Ribul_P_3_epim"/>
</dbReference>
<keyword evidence="13" id="KW-0862">Zinc</keyword>
<dbReference type="EMBL" id="SDDZ01000006">
    <property type="protein sequence ID" value="RXJ49634.1"/>
    <property type="molecule type" value="Genomic_DNA"/>
</dbReference>
<comment type="cofactor">
    <cofactor evidence="10 13">
        <name>a divalent metal cation</name>
        <dbReference type="ChEBI" id="CHEBI:60240"/>
    </cofactor>
    <text evidence="10 13">Binds 1 divalent metal cation per subunit.</text>
</comment>
<feature type="active site" description="Proton donor" evidence="10 12">
    <location>
        <position position="175"/>
    </location>
</feature>
<evidence type="ECO:0000313" key="16">
    <source>
        <dbReference type="Proteomes" id="UP000289792"/>
    </source>
</evidence>
<feature type="binding site" evidence="14">
    <location>
        <position position="177"/>
    </location>
    <ligand>
        <name>substrate</name>
    </ligand>
</feature>
<dbReference type="GO" id="GO:0046872">
    <property type="term" value="F:metal ion binding"/>
    <property type="evidence" value="ECO:0007669"/>
    <property type="project" value="UniProtKB-UniRule"/>
</dbReference>
<feature type="binding site" evidence="10 13">
    <location>
        <position position="33"/>
    </location>
    <ligand>
        <name>a divalent metal cation</name>
        <dbReference type="ChEBI" id="CHEBI:60240"/>
    </ligand>
</feature>
<dbReference type="InterPro" id="IPR000056">
    <property type="entry name" value="Ribul_P_3_epim-like"/>
</dbReference>
<dbReference type="GO" id="GO:0006098">
    <property type="term" value="P:pentose-phosphate shunt"/>
    <property type="evidence" value="ECO:0007669"/>
    <property type="project" value="UniProtKB-UniRule"/>
</dbReference>
<comment type="catalytic activity">
    <reaction evidence="1 10 11">
        <text>D-ribulose 5-phosphate = D-xylulose 5-phosphate</text>
        <dbReference type="Rhea" id="RHEA:13677"/>
        <dbReference type="ChEBI" id="CHEBI:57737"/>
        <dbReference type="ChEBI" id="CHEBI:58121"/>
        <dbReference type="EC" id="5.1.3.1"/>
    </reaction>
</comment>
<comment type="cofactor">
    <cofactor evidence="2">
        <name>Mn(2+)</name>
        <dbReference type="ChEBI" id="CHEBI:29035"/>
    </cofactor>
</comment>
<feature type="binding site" evidence="10 13">
    <location>
        <position position="175"/>
    </location>
    <ligand>
        <name>a divalent metal cation</name>
        <dbReference type="ChEBI" id="CHEBI:60240"/>
    </ligand>
</feature>
<keyword evidence="16" id="KW-1185">Reference proteome</keyword>
<evidence type="ECO:0000256" key="6">
    <source>
        <dbReference type="ARBA" id="ARBA00009541"/>
    </source>
</evidence>
<dbReference type="HAMAP" id="MF_02227">
    <property type="entry name" value="RPE"/>
    <property type="match status" value="1"/>
</dbReference>
<dbReference type="GO" id="GO:0004750">
    <property type="term" value="F:D-ribulose-phosphate 3-epimerase activity"/>
    <property type="evidence" value="ECO:0007669"/>
    <property type="project" value="UniProtKB-UniRule"/>
</dbReference>
<keyword evidence="9 10" id="KW-0413">Isomerase</keyword>
<evidence type="ECO:0000256" key="13">
    <source>
        <dbReference type="PIRSR" id="PIRSR001461-2"/>
    </source>
</evidence>
<dbReference type="Proteomes" id="UP000289792">
    <property type="component" value="Unassembled WGS sequence"/>
</dbReference>
<reference evidence="15 16" key="1">
    <citation type="submission" date="2019-01" db="EMBL/GenBank/DDBJ databases">
        <title>Genome sequence of the Antarctic species Gelidibacter gilvus ACAM 158(T).</title>
        <authorList>
            <person name="Bowman J.P."/>
        </authorList>
    </citation>
    <scope>NUCLEOTIDE SEQUENCE [LARGE SCALE GENOMIC DNA]</scope>
    <source>
        <strain evidence="15 16">IC158</strain>
    </source>
</reference>
<feature type="active site" description="Proton acceptor" evidence="10 12">
    <location>
        <position position="35"/>
    </location>
</feature>
<comment type="cofactor">
    <cofactor evidence="4">
        <name>Zn(2+)</name>
        <dbReference type="ChEBI" id="CHEBI:29105"/>
    </cofactor>
</comment>
<dbReference type="Gene3D" id="3.20.20.70">
    <property type="entry name" value="Aldolase class I"/>
    <property type="match status" value="1"/>
</dbReference>
<evidence type="ECO:0000256" key="10">
    <source>
        <dbReference type="HAMAP-Rule" id="MF_02227"/>
    </source>
</evidence>
<feature type="binding site" evidence="10 14">
    <location>
        <begin position="142"/>
        <end position="145"/>
    </location>
    <ligand>
        <name>substrate</name>
    </ligand>
</feature>
<dbReference type="FunFam" id="3.20.20.70:FF:000004">
    <property type="entry name" value="Ribulose-phosphate 3-epimerase"/>
    <property type="match status" value="1"/>
</dbReference>
<organism evidence="15 16">
    <name type="scientific">Gelidibacter gilvus</name>
    <dbReference type="NCBI Taxonomy" id="59602"/>
    <lineage>
        <taxon>Bacteria</taxon>
        <taxon>Pseudomonadati</taxon>
        <taxon>Bacteroidota</taxon>
        <taxon>Flavobacteriia</taxon>
        <taxon>Flavobacteriales</taxon>
        <taxon>Flavobacteriaceae</taxon>
        <taxon>Gelidibacter</taxon>
    </lineage>
</organism>
<evidence type="ECO:0000256" key="5">
    <source>
        <dbReference type="ARBA" id="ARBA00001954"/>
    </source>
</evidence>
<evidence type="ECO:0000256" key="11">
    <source>
        <dbReference type="PIRNR" id="PIRNR001461"/>
    </source>
</evidence>
<evidence type="ECO:0000256" key="14">
    <source>
        <dbReference type="PIRSR" id="PIRSR001461-3"/>
    </source>
</evidence>
<keyword evidence="10 11" id="KW-0119">Carbohydrate metabolism</keyword>
<feature type="binding site" evidence="10 14">
    <location>
        <begin position="197"/>
        <end position="198"/>
    </location>
    <ligand>
        <name>substrate</name>
    </ligand>
</feature>
<dbReference type="RefSeq" id="WP_129017644.1">
    <property type="nucleotide sequence ID" value="NZ_SDDZ01000006.1"/>
</dbReference>
<comment type="function">
    <text evidence="10">Catalyzes the reversible epimerization of D-ribulose 5-phosphate to D-xylulose 5-phosphate.</text>
</comment>
<dbReference type="InterPro" id="IPR011060">
    <property type="entry name" value="RibuloseP-bd_barrel"/>
</dbReference>
<evidence type="ECO:0000256" key="2">
    <source>
        <dbReference type="ARBA" id="ARBA00001936"/>
    </source>
</evidence>
<comment type="caution">
    <text evidence="15">The sequence shown here is derived from an EMBL/GenBank/DDBJ whole genome shotgun (WGS) entry which is preliminary data.</text>
</comment>
<evidence type="ECO:0000313" key="15">
    <source>
        <dbReference type="EMBL" id="RXJ49634.1"/>
    </source>
</evidence>
<evidence type="ECO:0000256" key="1">
    <source>
        <dbReference type="ARBA" id="ARBA00001782"/>
    </source>
</evidence>
<keyword evidence="8 10" id="KW-0479">Metal-binding</keyword>
<feature type="binding site" evidence="10 14">
    <location>
        <position position="66"/>
    </location>
    <ligand>
        <name>substrate</name>
    </ligand>
</feature>
<dbReference type="EC" id="5.1.3.1" evidence="7 10"/>
<evidence type="ECO:0000256" key="8">
    <source>
        <dbReference type="ARBA" id="ARBA00022723"/>
    </source>
</evidence>
<evidence type="ECO:0000256" key="9">
    <source>
        <dbReference type="ARBA" id="ARBA00023235"/>
    </source>
</evidence>
<proteinExistence type="inferred from homology"/>
<dbReference type="OrthoDB" id="1645589at2"/>
<dbReference type="InterPro" id="IPR013785">
    <property type="entry name" value="Aldolase_TIM"/>
</dbReference>
<evidence type="ECO:0000256" key="3">
    <source>
        <dbReference type="ARBA" id="ARBA00001941"/>
    </source>
</evidence>
<evidence type="ECO:0000256" key="7">
    <source>
        <dbReference type="ARBA" id="ARBA00013188"/>
    </source>
</evidence>
<dbReference type="CDD" id="cd00429">
    <property type="entry name" value="RPE"/>
    <property type="match status" value="1"/>
</dbReference>
<feature type="binding site" evidence="10 13">
    <location>
        <position position="35"/>
    </location>
    <ligand>
        <name>a divalent metal cation</name>
        <dbReference type="ChEBI" id="CHEBI:60240"/>
    </ligand>
</feature>
<comment type="cofactor">
    <cofactor evidence="5">
        <name>Fe(2+)</name>
        <dbReference type="ChEBI" id="CHEBI:29033"/>
    </cofactor>
</comment>
<dbReference type="GO" id="GO:0005737">
    <property type="term" value="C:cytoplasm"/>
    <property type="evidence" value="ECO:0007669"/>
    <property type="project" value="UniProtKB-ARBA"/>
</dbReference>
<name>A0A4Q0XEH4_9FLAO</name>
<dbReference type="Pfam" id="PF00834">
    <property type="entry name" value="Ribul_P_3_epim"/>
    <property type="match status" value="1"/>
</dbReference>
<dbReference type="NCBIfam" id="TIGR01163">
    <property type="entry name" value="rpe"/>
    <property type="match status" value="1"/>
</dbReference>
<feature type="binding site" evidence="10 13">
    <location>
        <position position="66"/>
    </location>
    <ligand>
        <name>a divalent metal cation</name>
        <dbReference type="ChEBI" id="CHEBI:60240"/>
    </ligand>
</feature>
<evidence type="ECO:0000256" key="4">
    <source>
        <dbReference type="ARBA" id="ARBA00001947"/>
    </source>
</evidence>
<feature type="binding site" evidence="10 14">
    <location>
        <position position="8"/>
    </location>
    <ligand>
        <name>substrate</name>
    </ligand>
</feature>
<keyword evidence="13" id="KW-0170">Cobalt</keyword>
<protein>
    <recommendedName>
        <fullName evidence="7 10">Ribulose-phosphate 3-epimerase</fullName>
        <ecNumber evidence="7 10">5.1.3.1</ecNumber>
    </recommendedName>
</protein>
<gene>
    <name evidence="10 15" type="primary">rpe</name>
    <name evidence="15" type="ORF">ESZ48_11545</name>
</gene>
<dbReference type="PANTHER" id="PTHR11749">
    <property type="entry name" value="RIBULOSE-5-PHOSPHATE-3-EPIMERASE"/>
    <property type="match status" value="1"/>
</dbReference>
<dbReference type="AlphaFoldDB" id="A0A4Q0XEH4"/>
<comment type="similarity">
    <text evidence="6 10 11">Belongs to the ribulose-phosphate 3-epimerase family.</text>
</comment>
<dbReference type="PROSITE" id="PS01085">
    <property type="entry name" value="RIBUL_P_3_EPIMER_1"/>
    <property type="match status" value="1"/>
</dbReference>
<accession>A0A4Q0XEH4</accession>
<feature type="binding site" evidence="10">
    <location>
        <begin position="175"/>
        <end position="177"/>
    </location>
    <ligand>
        <name>substrate</name>
    </ligand>
</feature>
<sequence>MSTLIAPSILSGDFAHLAKDIEMLSKSNADRIHVDIMDGVFVPNISFGFPVLKAIKKYASKPLDVHLMIIKPERYIRQFKEAGADTLIVHFEACTHLHNIIQAIKQEGMQAGVAINPHTAINNLEAIIQDIDQLLIMSVNSGFGGQKLIEHTYLKIELSRNLIEKSHAKAIIGIDGGVDLSNAPKLIAAGADLLVSGSFIFGSGNPSKTISDLKEL</sequence>
<dbReference type="SUPFAM" id="SSF51366">
    <property type="entry name" value="Ribulose-phoshate binding barrel"/>
    <property type="match status" value="1"/>
</dbReference>